<comment type="catalytic activity">
    <reaction evidence="8">
        <text>Fe-coproporphyrin III + 2 H(+) = coproporphyrin III + Fe(2+)</text>
        <dbReference type="Rhea" id="RHEA:49572"/>
        <dbReference type="ChEBI" id="CHEBI:15378"/>
        <dbReference type="ChEBI" id="CHEBI:29033"/>
        <dbReference type="ChEBI" id="CHEBI:68438"/>
        <dbReference type="ChEBI" id="CHEBI:131725"/>
        <dbReference type="EC" id="4.99.1.9"/>
    </reaction>
    <physiologicalReaction direction="right-to-left" evidence="8">
        <dbReference type="Rhea" id="RHEA:49574"/>
    </physiologicalReaction>
</comment>
<dbReference type="PANTHER" id="PTHR11108">
    <property type="entry name" value="FERROCHELATASE"/>
    <property type="match status" value="1"/>
</dbReference>
<dbReference type="HAMAP" id="MF_00323">
    <property type="entry name" value="Ferrochelatase"/>
    <property type="match status" value="1"/>
</dbReference>
<keyword evidence="4 9" id="KW-0408">Iron</keyword>
<dbReference type="Gene3D" id="3.40.50.1400">
    <property type="match status" value="2"/>
</dbReference>
<dbReference type="FunFam" id="3.40.50.1400:FF:000002">
    <property type="entry name" value="Ferrochelatase"/>
    <property type="match status" value="1"/>
</dbReference>
<dbReference type="GO" id="GO:0046872">
    <property type="term" value="F:metal ion binding"/>
    <property type="evidence" value="ECO:0007669"/>
    <property type="project" value="UniProtKB-KW"/>
</dbReference>
<evidence type="ECO:0000256" key="5">
    <source>
        <dbReference type="ARBA" id="ARBA00023133"/>
    </source>
</evidence>
<dbReference type="SUPFAM" id="SSF53800">
    <property type="entry name" value="Chelatase"/>
    <property type="match status" value="1"/>
</dbReference>
<keyword evidence="5 9" id="KW-0350">Heme biosynthesis</keyword>
<dbReference type="InterPro" id="IPR019772">
    <property type="entry name" value="Ferrochelatase_AS"/>
</dbReference>
<keyword evidence="3 9" id="KW-0479">Metal-binding</keyword>
<dbReference type="OrthoDB" id="9809741at2"/>
<dbReference type="InterPro" id="IPR001015">
    <property type="entry name" value="Ferrochelatase"/>
</dbReference>
<dbReference type="AlphaFoldDB" id="A0A5C1NBI6"/>
<evidence type="ECO:0000313" key="11">
    <source>
        <dbReference type="EMBL" id="QEM80716.1"/>
    </source>
</evidence>
<comment type="catalytic activity">
    <reaction evidence="9 10">
        <text>heme b + 2 H(+) = protoporphyrin IX + Fe(2+)</text>
        <dbReference type="Rhea" id="RHEA:22584"/>
        <dbReference type="ChEBI" id="CHEBI:15378"/>
        <dbReference type="ChEBI" id="CHEBI:29033"/>
        <dbReference type="ChEBI" id="CHEBI:57306"/>
        <dbReference type="ChEBI" id="CHEBI:60344"/>
        <dbReference type="EC" id="4.98.1.1"/>
    </reaction>
</comment>
<organism evidence="11 12">
    <name type="scientific">Halomonas binhaiensis</name>
    <dbReference type="NCBI Taxonomy" id="2562282"/>
    <lineage>
        <taxon>Bacteria</taxon>
        <taxon>Pseudomonadati</taxon>
        <taxon>Pseudomonadota</taxon>
        <taxon>Gammaproteobacteria</taxon>
        <taxon>Oceanospirillales</taxon>
        <taxon>Halomonadaceae</taxon>
        <taxon>Halomonas</taxon>
    </lineage>
</organism>
<dbReference type="Proteomes" id="UP000324285">
    <property type="component" value="Chromosome"/>
</dbReference>
<dbReference type="UniPathway" id="UPA00252">
    <property type="reaction ID" value="UER00325"/>
</dbReference>
<dbReference type="CDD" id="cd03411">
    <property type="entry name" value="Ferrochelatase_N"/>
    <property type="match status" value="1"/>
</dbReference>
<keyword evidence="7 9" id="KW-0627">Porphyrin biosynthesis</keyword>
<dbReference type="Pfam" id="PF00762">
    <property type="entry name" value="Ferrochelatase"/>
    <property type="match status" value="1"/>
</dbReference>
<evidence type="ECO:0000256" key="8">
    <source>
        <dbReference type="ARBA" id="ARBA00024536"/>
    </source>
</evidence>
<comment type="subcellular location">
    <subcellularLocation>
        <location evidence="9 10">Cytoplasm</location>
    </subcellularLocation>
</comment>
<dbReference type="RefSeq" id="WP_149283557.1">
    <property type="nucleotide sequence ID" value="NZ_CP038437.2"/>
</dbReference>
<dbReference type="GO" id="GO:0005737">
    <property type="term" value="C:cytoplasm"/>
    <property type="evidence" value="ECO:0007669"/>
    <property type="project" value="UniProtKB-SubCell"/>
</dbReference>
<keyword evidence="6 9" id="KW-0456">Lyase</keyword>
<evidence type="ECO:0000256" key="7">
    <source>
        <dbReference type="ARBA" id="ARBA00023244"/>
    </source>
</evidence>
<evidence type="ECO:0000313" key="12">
    <source>
        <dbReference type="Proteomes" id="UP000324285"/>
    </source>
</evidence>
<keyword evidence="2 9" id="KW-0963">Cytoplasm</keyword>
<feature type="binding site" evidence="9">
    <location>
        <position position="302"/>
    </location>
    <ligand>
        <name>Fe(2+)</name>
        <dbReference type="ChEBI" id="CHEBI:29033"/>
    </ligand>
</feature>
<dbReference type="KEGG" id="hbh:E4T21_03485"/>
<comment type="pathway">
    <text evidence="9 10">Porphyrin-containing compound metabolism; protoheme biosynthesis; protoheme from protoporphyrin-IX: step 1/1.</text>
</comment>
<gene>
    <name evidence="9" type="primary">hemH</name>
    <name evidence="11" type="ORF">E4T21_03485</name>
</gene>
<keyword evidence="12" id="KW-1185">Reference proteome</keyword>
<feature type="binding site" evidence="9">
    <location>
        <position position="221"/>
    </location>
    <ligand>
        <name>Fe(2+)</name>
        <dbReference type="ChEBI" id="CHEBI:29033"/>
    </ligand>
</feature>
<dbReference type="InterPro" id="IPR033659">
    <property type="entry name" value="Ferrochelatase_N"/>
</dbReference>
<dbReference type="EMBL" id="CP038437">
    <property type="protein sequence ID" value="QEM80716.1"/>
    <property type="molecule type" value="Genomic_DNA"/>
</dbReference>
<dbReference type="PANTHER" id="PTHR11108:SF1">
    <property type="entry name" value="FERROCHELATASE, MITOCHONDRIAL"/>
    <property type="match status" value="1"/>
</dbReference>
<dbReference type="EC" id="4.98.1.1" evidence="9 10"/>
<evidence type="ECO:0000256" key="3">
    <source>
        <dbReference type="ARBA" id="ARBA00022723"/>
    </source>
</evidence>
<proteinExistence type="inferred from homology"/>
<comment type="function">
    <text evidence="9 10">Catalyzes the ferrous insertion into protoporphyrin IX.</text>
</comment>
<dbReference type="CDD" id="cd00419">
    <property type="entry name" value="Ferrochelatase_C"/>
    <property type="match status" value="1"/>
</dbReference>
<reference evidence="11" key="1">
    <citation type="submission" date="2021-02" db="EMBL/GenBank/DDBJ databases">
        <title>Strain Y2R2, a novel species of the genus Halomonas.</title>
        <authorList>
            <person name="Huang H."/>
        </authorList>
    </citation>
    <scope>NUCLEOTIDE SEQUENCE</scope>
    <source>
        <strain evidence="11">Y2R2</strain>
    </source>
</reference>
<name>A0A5C1NBI6_9GAMM</name>
<evidence type="ECO:0000256" key="1">
    <source>
        <dbReference type="ARBA" id="ARBA00007718"/>
    </source>
</evidence>
<dbReference type="PROSITE" id="PS00534">
    <property type="entry name" value="FERROCHELATASE"/>
    <property type="match status" value="1"/>
</dbReference>
<dbReference type="NCBIfam" id="TIGR00109">
    <property type="entry name" value="hemH"/>
    <property type="match status" value="1"/>
</dbReference>
<evidence type="ECO:0000256" key="2">
    <source>
        <dbReference type="ARBA" id="ARBA00022490"/>
    </source>
</evidence>
<evidence type="ECO:0000256" key="4">
    <source>
        <dbReference type="ARBA" id="ARBA00023004"/>
    </source>
</evidence>
<dbReference type="GO" id="GO:0004325">
    <property type="term" value="F:ferrochelatase activity"/>
    <property type="evidence" value="ECO:0007669"/>
    <property type="project" value="UniProtKB-UniRule"/>
</dbReference>
<evidence type="ECO:0000256" key="9">
    <source>
        <dbReference type="HAMAP-Rule" id="MF_00323"/>
    </source>
</evidence>
<evidence type="ECO:0000256" key="6">
    <source>
        <dbReference type="ARBA" id="ARBA00023239"/>
    </source>
</evidence>
<dbReference type="InterPro" id="IPR033644">
    <property type="entry name" value="Ferrochelatase_C"/>
</dbReference>
<evidence type="ECO:0000256" key="10">
    <source>
        <dbReference type="RuleBase" id="RU000607"/>
    </source>
</evidence>
<comment type="similarity">
    <text evidence="1 9 10">Belongs to the ferrochelatase family.</text>
</comment>
<protein>
    <recommendedName>
        <fullName evidence="9 10">Ferrochelatase</fullName>
        <ecNumber evidence="9 10">4.98.1.1</ecNumber>
    </recommendedName>
    <alternativeName>
        <fullName evidence="9">Heme synthase</fullName>
    </alternativeName>
    <alternativeName>
        <fullName evidence="9">Protoheme ferro-lyase</fullName>
    </alternativeName>
</protein>
<accession>A0A5C1NBI6</accession>
<dbReference type="GO" id="GO:0006783">
    <property type="term" value="P:heme biosynthetic process"/>
    <property type="evidence" value="ECO:0007669"/>
    <property type="project" value="UniProtKB-UniRule"/>
</dbReference>
<sequence length="351" mass="39332">MAQPAPQSALSSLQTQCDASAQSTKVGVLLANLGTPDATDYWSVRRYLSEFLSDQRVVDYPRWLWQPLLQLVILSRRPFASGEAYRSIWNEERDESPLLTITRQQCDKLSALLKAEHGERVEVDFCMRYGNPSTDSAVRRLQEKGCQRILFFPLYPQYAAPTTASACDQLFRSLMKQKWQTAVRTVPAYYAHPGYVEALAASVAVHWQSDETPSLLVASYHGVPKRYTEAGDPYETQCHATTQLLQHALGWEDGSIVTTFQSKFGPEEWVGPATIDQVAVLARQGHKHIAVVSPAFSADCVETLEEIQQQIQEAFLEAGGERFTYIACLNDRDDHMAALADIARNELSGWL</sequence>